<name>A0ABX0ISF9_9FLAO</name>
<reference evidence="4 5" key="2">
    <citation type="submission" date="2019-05" db="EMBL/GenBank/DDBJ databases">
        <authorList>
            <person name="Lianzixin W."/>
        </authorList>
    </citation>
    <scope>NUCLEOTIDE SEQUENCE [LARGE SCALE GENOMIC DNA]</scope>
    <source>
        <strain evidence="4 5">EC11</strain>
    </source>
</reference>
<keyword evidence="1 2" id="KW-0732">Signal</keyword>
<evidence type="ECO:0000256" key="1">
    <source>
        <dbReference type="ARBA" id="ARBA00022729"/>
    </source>
</evidence>
<accession>A0ABX0ISF9</accession>
<evidence type="ECO:0000259" key="3">
    <source>
        <dbReference type="Pfam" id="PF13505"/>
    </source>
</evidence>
<organism evidence="4 5">
    <name type="scientific">Flavobacterium jejuense</name>
    <dbReference type="NCBI Taxonomy" id="1544455"/>
    <lineage>
        <taxon>Bacteria</taxon>
        <taxon>Pseudomonadati</taxon>
        <taxon>Bacteroidota</taxon>
        <taxon>Flavobacteriia</taxon>
        <taxon>Flavobacteriales</taxon>
        <taxon>Flavobacteriaceae</taxon>
        <taxon>Flavobacterium</taxon>
    </lineage>
</organism>
<reference evidence="5" key="1">
    <citation type="submission" date="2019-05" db="EMBL/GenBank/DDBJ databases">
        <title>Flavobacterium profundi sp. nov., isolated from a deep-sea seamount.</title>
        <authorList>
            <person name="Zhang D.-C."/>
        </authorList>
    </citation>
    <scope>NUCLEOTIDE SEQUENCE [LARGE SCALE GENOMIC DNA]</scope>
    <source>
        <strain evidence="5">EC11</strain>
    </source>
</reference>
<dbReference type="InterPro" id="IPR027385">
    <property type="entry name" value="Beta-barrel_OMP"/>
</dbReference>
<feature type="chain" id="PRO_5046010506" evidence="2">
    <location>
        <begin position="20"/>
        <end position="231"/>
    </location>
</feature>
<gene>
    <name evidence="4" type="ORF">FIA58_005080</name>
</gene>
<feature type="domain" description="Outer membrane protein beta-barrel" evidence="3">
    <location>
        <begin position="13"/>
        <end position="193"/>
    </location>
</feature>
<keyword evidence="5" id="KW-1185">Reference proteome</keyword>
<sequence>MKFFLVTVFTVFTFTFASAQEEAQPQEFGFQQKDIFVEGNFGFSSSKNTNSDVIGDYNENKRNSINFNPKVGYFVTDKLAIGLRLNLISSNFESTQFTNPNLVRETKSNAFSGGLFGRYYFLELGKRFKTYTELGVIFGSSKSETSEIGNPILIDDNSYKYFNTSLDLGIQYFLTSRMAINFSLTNLFYFSSNKYKDKLNETEGRGSGFGGDLNIFNNFFNATSFGLTYKL</sequence>
<evidence type="ECO:0000256" key="2">
    <source>
        <dbReference type="SAM" id="SignalP"/>
    </source>
</evidence>
<dbReference type="SUPFAM" id="SSF56925">
    <property type="entry name" value="OMPA-like"/>
    <property type="match status" value="1"/>
</dbReference>
<dbReference type="RefSeq" id="WP_140960767.1">
    <property type="nucleotide sequence ID" value="NZ_VEVQ02000003.1"/>
</dbReference>
<reference evidence="4 5" key="3">
    <citation type="submission" date="2020-02" db="EMBL/GenBank/DDBJ databases">
        <title>Flavobacterium profundi sp. nov., isolated from a deep-sea seamount.</title>
        <authorList>
            <person name="Zhang D.-C."/>
        </authorList>
    </citation>
    <scope>NUCLEOTIDE SEQUENCE [LARGE SCALE GENOMIC DNA]</scope>
    <source>
        <strain evidence="4 5">EC11</strain>
    </source>
</reference>
<protein>
    <submittedName>
        <fullName evidence="4">PorT family protein</fullName>
    </submittedName>
</protein>
<dbReference type="Gene3D" id="2.40.160.20">
    <property type="match status" value="1"/>
</dbReference>
<evidence type="ECO:0000313" key="4">
    <source>
        <dbReference type="EMBL" id="NHN25046.1"/>
    </source>
</evidence>
<feature type="signal peptide" evidence="2">
    <location>
        <begin position="1"/>
        <end position="19"/>
    </location>
</feature>
<evidence type="ECO:0000313" key="5">
    <source>
        <dbReference type="Proteomes" id="UP000817854"/>
    </source>
</evidence>
<dbReference type="Proteomes" id="UP000817854">
    <property type="component" value="Unassembled WGS sequence"/>
</dbReference>
<dbReference type="EMBL" id="VEVQ02000003">
    <property type="protein sequence ID" value="NHN25046.1"/>
    <property type="molecule type" value="Genomic_DNA"/>
</dbReference>
<dbReference type="InterPro" id="IPR011250">
    <property type="entry name" value="OMP/PagP_B-barrel"/>
</dbReference>
<proteinExistence type="predicted"/>
<comment type="caution">
    <text evidence="4">The sequence shown here is derived from an EMBL/GenBank/DDBJ whole genome shotgun (WGS) entry which is preliminary data.</text>
</comment>
<dbReference type="Pfam" id="PF13505">
    <property type="entry name" value="OMP_b-brl"/>
    <property type="match status" value="1"/>
</dbReference>